<keyword evidence="1" id="KW-0328">Glycosyltransferase</keyword>
<keyword evidence="2 4" id="KW-0808">Transferase</keyword>
<feature type="domain" description="Glycosyltransferase subfamily 4-like N-terminal" evidence="3">
    <location>
        <begin position="35"/>
        <end position="189"/>
    </location>
</feature>
<dbReference type="PANTHER" id="PTHR12526:SF510">
    <property type="entry name" value="D-INOSITOL 3-PHOSPHATE GLYCOSYLTRANSFERASE"/>
    <property type="match status" value="1"/>
</dbReference>
<name>A0A6B1FY53_9CHLR</name>
<evidence type="ECO:0000256" key="1">
    <source>
        <dbReference type="ARBA" id="ARBA00022676"/>
    </source>
</evidence>
<proteinExistence type="predicted"/>
<dbReference type="Gene3D" id="3.40.50.2000">
    <property type="entry name" value="Glycogen Phosphorylase B"/>
    <property type="match status" value="2"/>
</dbReference>
<dbReference type="GO" id="GO:0016757">
    <property type="term" value="F:glycosyltransferase activity"/>
    <property type="evidence" value="ECO:0007669"/>
    <property type="project" value="UniProtKB-KW"/>
</dbReference>
<sequence>MARILGRSVETKAPDAVKIAVLSSHLPSPDRTKTGGVAYVAHRQANALAQRGHNVTVFTSDERPADAYYQVRRVLSARPANPFRAWLWIWHLAFRYSTQDFSDFDIIHAHGNNALLRRQGPPLVRTLHGASWAEAIHAPTWKKRLWYLSLTPIELWEVSIASKVVAVSACTGQFVQGIEHVIPNSVDTEVFCPGPNLKYQHRHNHPAILFVGTLSGRKRGQMLLDLFQNQIRPALPEAELWMVSERNVQAPAVFSFVNPSESDLADLYRRAWVFCLPSTYEGFGIPYIESMACGTPVVATPNAGARELLEDGKWGVLAHPSELGTTLLSLLNDQARRCSLAQLGLQRAKAFAQDRVVDAYEELFTSMVNSKSQHNEGRGA</sequence>
<protein>
    <submittedName>
        <fullName evidence="4">Glycosyltransferase family 4 protein</fullName>
    </submittedName>
</protein>
<evidence type="ECO:0000313" key="4">
    <source>
        <dbReference type="EMBL" id="MYH60967.1"/>
    </source>
</evidence>
<dbReference type="Pfam" id="PF13692">
    <property type="entry name" value="Glyco_trans_1_4"/>
    <property type="match status" value="1"/>
</dbReference>
<dbReference type="CDD" id="cd03801">
    <property type="entry name" value="GT4_PimA-like"/>
    <property type="match status" value="1"/>
</dbReference>
<dbReference type="InterPro" id="IPR028098">
    <property type="entry name" value="Glyco_trans_4-like_N"/>
</dbReference>
<evidence type="ECO:0000259" key="3">
    <source>
        <dbReference type="Pfam" id="PF13439"/>
    </source>
</evidence>
<dbReference type="AlphaFoldDB" id="A0A6B1FY53"/>
<comment type="caution">
    <text evidence="4">The sequence shown here is derived from an EMBL/GenBank/DDBJ whole genome shotgun (WGS) entry which is preliminary data.</text>
</comment>
<organism evidence="4">
    <name type="scientific">Caldilineaceae bacterium SB0675_bin_29</name>
    <dbReference type="NCBI Taxonomy" id="2605266"/>
    <lineage>
        <taxon>Bacteria</taxon>
        <taxon>Bacillati</taxon>
        <taxon>Chloroflexota</taxon>
        <taxon>Caldilineae</taxon>
        <taxon>Caldilineales</taxon>
        <taxon>Caldilineaceae</taxon>
    </lineage>
</organism>
<dbReference type="SUPFAM" id="SSF53756">
    <property type="entry name" value="UDP-Glycosyltransferase/glycogen phosphorylase"/>
    <property type="match status" value="1"/>
</dbReference>
<reference evidence="4" key="1">
    <citation type="submission" date="2019-09" db="EMBL/GenBank/DDBJ databases">
        <title>Characterisation of the sponge microbiome using genome-centric metagenomics.</title>
        <authorList>
            <person name="Engelberts J.P."/>
            <person name="Robbins S.J."/>
            <person name="De Goeij J.M."/>
            <person name="Aranda M."/>
            <person name="Bell S.C."/>
            <person name="Webster N.S."/>
        </authorList>
    </citation>
    <scope>NUCLEOTIDE SEQUENCE</scope>
    <source>
        <strain evidence="4">SB0675_bin_29</strain>
    </source>
</reference>
<dbReference type="EMBL" id="VYDA01000158">
    <property type="protein sequence ID" value="MYH60967.1"/>
    <property type="molecule type" value="Genomic_DNA"/>
</dbReference>
<dbReference type="Pfam" id="PF13439">
    <property type="entry name" value="Glyco_transf_4"/>
    <property type="match status" value="1"/>
</dbReference>
<gene>
    <name evidence="4" type="ORF">F4148_04145</name>
</gene>
<accession>A0A6B1FY53</accession>
<dbReference type="PANTHER" id="PTHR12526">
    <property type="entry name" value="GLYCOSYLTRANSFERASE"/>
    <property type="match status" value="1"/>
</dbReference>
<evidence type="ECO:0000256" key="2">
    <source>
        <dbReference type="ARBA" id="ARBA00022679"/>
    </source>
</evidence>